<reference evidence="3" key="1">
    <citation type="submission" date="2022-05" db="EMBL/GenBank/DDBJ databases">
        <authorList>
            <person name="Pankratov T."/>
        </authorList>
    </citation>
    <scope>NUCLEOTIDE SEQUENCE</scope>
    <source>
        <strain evidence="3">BP6-180914</strain>
    </source>
</reference>
<evidence type="ECO:0000313" key="4">
    <source>
        <dbReference type="Proteomes" id="UP001165667"/>
    </source>
</evidence>
<dbReference type="Gene3D" id="1.20.59.10">
    <property type="entry name" value="Chorismate mutase"/>
    <property type="match status" value="1"/>
</dbReference>
<protein>
    <recommendedName>
        <fullName evidence="1">chorismate mutase</fullName>
        <ecNumber evidence="1">5.4.99.5</ecNumber>
    </recommendedName>
</protein>
<dbReference type="InterPro" id="IPR036979">
    <property type="entry name" value="CM_dom_sf"/>
</dbReference>
<accession>A0AA41YQH2</accession>
<dbReference type="EMBL" id="JAMOIM010000001">
    <property type="protein sequence ID" value="MCW6506689.1"/>
    <property type="molecule type" value="Genomic_DNA"/>
</dbReference>
<dbReference type="RefSeq" id="WP_282583039.1">
    <property type="nucleotide sequence ID" value="NZ_JAMOIM010000001.1"/>
</dbReference>
<evidence type="ECO:0000259" key="2">
    <source>
        <dbReference type="PROSITE" id="PS51168"/>
    </source>
</evidence>
<dbReference type="PROSITE" id="PS51168">
    <property type="entry name" value="CHORISMATE_MUT_2"/>
    <property type="match status" value="1"/>
</dbReference>
<dbReference type="SMART" id="SM00830">
    <property type="entry name" value="CM_2"/>
    <property type="match status" value="1"/>
</dbReference>
<dbReference type="Proteomes" id="UP001165667">
    <property type="component" value="Unassembled WGS sequence"/>
</dbReference>
<dbReference type="NCBIfam" id="NF004698">
    <property type="entry name" value="PRK06034.1-4"/>
    <property type="match status" value="1"/>
</dbReference>
<proteinExistence type="predicted"/>
<keyword evidence="4" id="KW-1185">Reference proteome</keyword>
<dbReference type="EC" id="5.4.99.5" evidence="1"/>
<evidence type="ECO:0000256" key="1">
    <source>
        <dbReference type="ARBA" id="ARBA00012404"/>
    </source>
</evidence>
<evidence type="ECO:0000313" key="3">
    <source>
        <dbReference type="EMBL" id="MCW6506689.1"/>
    </source>
</evidence>
<dbReference type="AlphaFoldDB" id="A0AA41YQH2"/>
<dbReference type="InterPro" id="IPR036263">
    <property type="entry name" value="Chorismate_II_sf"/>
</dbReference>
<dbReference type="Pfam" id="PF01817">
    <property type="entry name" value="CM_2"/>
    <property type="match status" value="1"/>
</dbReference>
<dbReference type="GO" id="GO:0046417">
    <property type="term" value="P:chorismate metabolic process"/>
    <property type="evidence" value="ECO:0007669"/>
    <property type="project" value="InterPro"/>
</dbReference>
<keyword evidence="3" id="KW-0413">Isomerase</keyword>
<organism evidence="3 4">
    <name type="scientific">Lichenifustis flavocetrariae</name>
    <dbReference type="NCBI Taxonomy" id="2949735"/>
    <lineage>
        <taxon>Bacteria</taxon>
        <taxon>Pseudomonadati</taxon>
        <taxon>Pseudomonadota</taxon>
        <taxon>Alphaproteobacteria</taxon>
        <taxon>Hyphomicrobiales</taxon>
        <taxon>Lichenihabitantaceae</taxon>
        <taxon>Lichenifustis</taxon>
    </lineage>
</organism>
<feature type="domain" description="Chorismate mutase" evidence="2">
    <location>
        <begin position="8"/>
        <end position="99"/>
    </location>
</feature>
<dbReference type="SUPFAM" id="SSF48600">
    <property type="entry name" value="Chorismate mutase II"/>
    <property type="match status" value="1"/>
</dbReference>
<sequence>MSDPTAASSIATQLDDLRVEIDRIDAGMHALLIERSGIIDQLISIKARQGGGSAFRPGREAEMMRRLAERHTGRLPLDTVESIWRVIISTFTFLQNPYAVHADMAGGDAAMRDSARFHFGFTVPLHSHFGTDGVIRAVAAAAGDLGLLRAENAKSAWWRDLMPPEAPKIIARLPFVERPDHPAGIPVFVIARPVTAAAARDVVFHAVTLDRWREGLAEALATLGGAIVGHAAESDGAALLLSTPGTLPEGRLSATLAEFAGTTAVTAVGSHAARFELA</sequence>
<gene>
    <name evidence="3" type="ORF">M8523_01480</name>
</gene>
<comment type="caution">
    <text evidence="3">The sequence shown here is derived from an EMBL/GenBank/DDBJ whole genome shotgun (WGS) entry which is preliminary data.</text>
</comment>
<dbReference type="InterPro" id="IPR002701">
    <property type="entry name" value="CM_II_prokaryot"/>
</dbReference>
<dbReference type="GO" id="GO:0004106">
    <property type="term" value="F:chorismate mutase activity"/>
    <property type="evidence" value="ECO:0007669"/>
    <property type="project" value="UniProtKB-EC"/>
</dbReference>
<name>A0AA41YQH2_9HYPH</name>